<keyword evidence="2" id="KW-0238">DNA-binding</keyword>
<dbReference type="InterPro" id="IPR010499">
    <property type="entry name" value="AraC_E-bd"/>
</dbReference>
<dbReference type="InterPro" id="IPR009057">
    <property type="entry name" value="Homeodomain-like_sf"/>
</dbReference>
<dbReference type="Pfam" id="PF06445">
    <property type="entry name" value="GyrI-like"/>
    <property type="match status" value="1"/>
</dbReference>
<evidence type="ECO:0000259" key="4">
    <source>
        <dbReference type="PROSITE" id="PS01124"/>
    </source>
</evidence>
<dbReference type="GO" id="GO:0043565">
    <property type="term" value="F:sequence-specific DNA binding"/>
    <property type="evidence" value="ECO:0007669"/>
    <property type="project" value="InterPro"/>
</dbReference>
<protein>
    <submittedName>
        <fullName evidence="5">Methylphosphotriester-DNA--protein-cysteine S-methyltransferase</fullName>
        <ecNumber evidence="5">2.1.1.-</ecNumber>
    </submittedName>
</protein>
<organism evidence="5 6">
    <name type="scientific">Tritonibacter multivorans</name>
    <dbReference type="NCBI Taxonomy" id="928856"/>
    <lineage>
        <taxon>Bacteria</taxon>
        <taxon>Pseudomonadati</taxon>
        <taxon>Pseudomonadota</taxon>
        <taxon>Alphaproteobacteria</taxon>
        <taxon>Rhodobacterales</taxon>
        <taxon>Paracoccaceae</taxon>
        <taxon>Tritonibacter</taxon>
    </lineage>
</organism>
<evidence type="ECO:0000256" key="3">
    <source>
        <dbReference type="ARBA" id="ARBA00023163"/>
    </source>
</evidence>
<dbReference type="InterPro" id="IPR018060">
    <property type="entry name" value="HTH_AraC"/>
</dbReference>
<dbReference type="AlphaFoldDB" id="A0A0P1GBR4"/>
<keyword evidence="3" id="KW-0804">Transcription</keyword>
<dbReference type="GO" id="GO:0032259">
    <property type="term" value="P:methylation"/>
    <property type="evidence" value="ECO:0007669"/>
    <property type="project" value="UniProtKB-KW"/>
</dbReference>
<keyword evidence="5" id="KW-0489">Methyltransferase</keyword>
<evidence type="ECO:0000256" key="2">
    <source>
        <dbReference type="ARBA" id="ARBA00023125"/>
    </source>
</evidence>
<dbReference type="PROSITE" id="PS01124">
    <property type="entry name" value="HTH_ARAC_FAMILY_2"/>
    <property type="match status" value="1"/>
</dbReference>
<dbReference type="PANTHER" id="PTHR40055:SF1">
    <property type="entry name" value="TRANSCRIPTIONAL REGULATOR YGIV-RELATED"/>
    <property type="match status" value="1"/>
</dbReference>
<dbReference type="STRING" id="928856.SAMN04488049_110138"/>
<keyword evidence="5" id="KW-0808">Transferase</keyword>
<dbReference type="SMART" id="SM00342">
    <property type="entry name" value="HTH_ARAC"/>
    <property type="match status" value="1"/>
</dbReference>
<evidence type="ECO:0000313" key="6">
    <source>
        <dbReference type="Proteomes" id="UP000052022"/>
    </source>
</evidence>
<dbReference type="SUPFAM" id="SSF46689">
    <property type="entry name" value="Homeodomain-like"/>
    <property type="match status" value="2"/>
</dbReference>
<dbReference type="InterPro" id="IPR029442">
    <property type="entry name" value="GyrI-like"/>
</dbReference>
<proteinExistence type="predicted"/>
<dbReference type="PANTHER" id="PTHR40055">
    <property type="entry name" value="TRANSCRIPTIONAL REGULATOR YGIV-RELATED"/>
    <property type="match status" value="1"/>
</dbReference>
<dbReference type="PROSITE" id="PS00041">
    <property type="entry name" value="HTH_ARAC_FAMILY_1"/>
    <property type="match status" value="1"/>
</dbReference>
<dbReference type="Proteomes" id="UP000052022">
    <property type="component" value="Unassembled WGS sequence"/>
</dbReference>
<dbReference type="InterPro" id="IPR018062">
    <property type="entry name" value="HTH_AraC-typ_CS"/>
</dbReference>
<reference evidence="5 6" key="1">
    <citation type="submission" date="2015-09" db="EMBL/GenBank/DDBJ databases">
        <authorList>
            <consortium name="Swine Surveillance"/>
        </authorList>
    </citation>
    <scope>NUCLEOTIDE SEQUENCE [LARGE SCALE GENOMIC DNA]</scope>
    <source>
        <strain evidence="5 6">CECT 7557</strain>
    </source>
</reference>
<gene>
    <name evidence="5" type="primary">adaA_1</name>
    <name evidence="5" type="ORF">TRM7557_02048</name>
</gene>
<keyword evidence="1" id="KW-0805">Transcription regulation</keyword>
<evidence type="ECO:0000256" key="1">
    <source>
        <dbReference type="ARBA" id="ARBA00023015"/>
    </source>
</evidence>
<dbReference type="Pfam" id="PF12833">
    <property type="entry name" value="HTH_18"/>
    <property type="match status" value="1"/>
</dbReference>
<keyword evidence="6" id="KW-1185">Reference proteome</keyword>
<dbReference type="Gene3D" id="3.20.80.10">
    <property type="entry name" value="Regulatory factor, effector binding domain"/>
    <property type="match status" value="1"/>
</dbReference>
<dbReference type="EC" id="2.1.1.-" evidence="5"/>
<dbReference type="GO" id="GO:0003700">
    <property type="term" value="F:DNA-binding transcription factor activity"/>
    <property type="evidence" value="ECO:0007669"/>
    <property type="project" value="InterPro"/>
</dbReference>
<dbReference type="RefSeq" id="WP_058290232.1">
    <property type="nucleotide sequence ID" value="NZ_CYSD01000033.1"/>
</dbReference>
<dbReference type="OrthoDB" id="9816011at2"/>
<dbReference type="InterPro" id="IPR011256">
    <property type="entry name" value="Reg_factor_effector_dom_sf"/>
</dbReference>
<dbReference type="EMBL" id="CYSD01000033">
    <property type="protein sequence ID" value="CUH78802.1"/>
    <property type="molecule type" value="Genomic_DNA"/>
</dbReference>
<dbReference type="Gene3D" id="1.10.10.60">
    <property type="entry name" value="Homeodomain-like"/>
    <property type="match status" value="1"/>
</dbReference>
<name>A0A0P1GBR4_9RHOB</name>
<evidence type="ECO:0000313" key="5">
    <source>
        <dbReference type="EMBL" id="CUH78802.1"/>
    </source>
</evidence>
<dbReference type="SMART" id="SM00871">
    <property type="entry name" value="AraC_E_bind"/>
    <property type="match status" value="1"/>
</dbReference>
<feature type="domain" description="HTH araC/xylS-type" evidence="4">
    <location>
        <begin position="10"/>
        <end position="108"/>
    </location>
</feature>
<dbReference type="GO" id="GO:0008168">
    <property type="term" value="F:methyltransferase activity"/>
    <property type="evidence" value="ECO:0007669"/>
    <property type="project" value="UniProtKB-KW"/>
</dbReference>
<sequence>MAQSYEARMLRVIDHIHHAPVDQLSLDDLADVAAMSRFHFHRVFVALRGETAAQAVRRIRLFQAAAQLVQSDSSIEAISARSGYANVPAFARAFRAQYGLPPGRFREQGLLRPMPATLKKGETKMFNVEIKDLPNRRLASLPHKGDYNSIGHAFERIAMICSTRGLWPQVQGMLGIYYDDPDAVAAEDLRSAAAVIVQPDTPVEDPLTESAVQGGRSAVLTFKGPYAGLREAYLYLYGDWLAQSGAEPRDEPPYEVYLNDPSDTAPEDLLTEICVPLK</sequence>
<dbReference type="SUPFAM" id="SSF55136">
    <property type="entry name" value="Probable bacterial effector-binding domain"/>
    <property type="match status" value="1"/>
</dbReference>
<dbReference type="InterPro" id="IPR050908">
    <property type="entry name" value="SmbC-like"/>
</dbReference>
<accession>A0A0P1GBR4</accession>